<evidence type="ECO:0000256" key="9">
    <source>
        <dbReference type="ARBA" id="ARBA00037847"/>
    </source>
</evidence>
<dbReference type="GO" id="GO:0061024">
    <property type="term" value="P:membrane organization"/>
    <property type="evidence" value="ECO:0007669"/>
    <property type="project" value="TreeGrafter"/>
</dbReference>
<keyword evidence="8" id="KW-0539">Nucleus</keyword>
<reference evidence="12 13" key="1">
    <citation type="submission" date="2023-03" db="EMBL/GenBank/DDBJ databases">
        <title>High-quality genome of Scylla paramamosain provides insights in environmental adaptation.</title>
        <authorList>
            <person name="Zhang L."/>
        </authorList>
    </citation>
    <scope>NUCLEOTIDE SEQUENCE [LARGE SCALE GENOMIC DNA]</scope>
    <source>
        <strain evidence="12">LZ_2023a</strain>
        <tissue evidence="12">Muscle</tissue>
    </source>
</reference>
<comment type="caution">
    <text evidence="12">The sequence shown here is derived from an EMBL/GenBank/DDBJ whole genome shotgun (WGS) entry which is preliminary data.</text>
</comment>
<evidence type="ECO:0000256" key="4">
    <source>
        <dbReference type="ARBA" id="ARBA00022692"/>
    </source>
</evidence>
<evidence type="ECO:0000259" key="11">
    <source>
        <dbReference type="Pfam" id="PF05609"/>
    </source>
</evidence>
<dbReference type="PANTHER" id="PTHR18843:SF7">
    <property type="entry name" value="LAMINA-ASSOCIATED POLYPEPTIDE 1B ISOFORM 1-RELATED"/>
    <property type="match status" value="1"/>
</dbReference>
<dbReference type="Proteomes" id="UP001487740">
    <property type="component" value="Unassembled WGS sequence"/>
</dbReference>
<evidence type="ECO:0000256" key="2">
    <source>
        <dbReference type="ARBA" id="ARBA00007860"/>
    </source>
</evidence>
<gene>
    <name evidence="12" type="ORF">O3P69_014917</name>
</gene>
<keyword evidence="4" id="KW-0812">Transmembrane</keyword>
<keyword evidence="6" id="KW-0472">Membrane</keyword>
<dbReference type="GO" id="GO:0005635">
    <property type="term" value="C:nuclear envelope"/>
    <property type="evidence" value="ECO:0007669"/>
    <property type="project" value="UniProtKB-SubCell"/>
</dbReference>
<dbReference type="Pfam" id="PF05609">
    <property type="entry name" value="LAP1_C"/>
    <property type="match status" value="1"/>
</dbReference>
<evidence type="ECO:0000256" key="8">
    <source>
        <dbReference type="ARBA" id="ARBA00023242"/>
    </source>
</evidence>
<name>A0AAW0TYH1_SCYPA</name>
<feature type="compositionally biased region" description="Low complexity" evidence="10">
    <location>
        <begin position="20"/>
        <end position="33"/>
    </location>
</feature>
<feature type="domain" description="Torsin-1A-interacting protein 1/2 AAA+ activator" evidence="11">
    <location>
        <begin position="274"/>
        <end position="331"/>
    </location>
</feature>
<dbReference type="GO" id="GO:0016020">
    <property type="term" value="C:membrane"/>
    <property type="evidence" value="ECO:0007669"/>
    <property type="project" value="TreeGrafter"/>
</dbReference>
<organism evidence="12 13">
    <name type="scientific">Scylla paramamosain</name>
    <name type="common">Mud crab</name>
    <dbReference type="NCBI Taxonomy" id="85552"/>
    <lineage>
        <taxon>Eukaryota</taxon>
        <taxon>Metazoa</taxon>
        <taxon>Ecdysozoa</taxon>
        <taxon>Arthropoda</taxon>
        <taxon>Crustacea</taxon>
        <taxon>Multicrustacea</taxon>
        <taxon>Malacostraca</taxon>
        <taxon>Eumalacostraca</taxon>
        <taxon>Eucarida</taxon>
        <taxon>Decapoda</taxon>
        <taxon>Pleocyemata</taxon>
        <taxon>Brachyura</taxon>
        <taxon>Eubrachyura</taxon>
        <taxon>Portunoidea</taxon>
        <taxon>Portunidae</taxon>
        <taxon>Portuninae</taxon>
        <taxon>Scylla</taxon>
    </lineage>
</organism>
<evidence type="ECO:0000256" key="7">
    <source>
        <dbReference type="ARBA" id="ARBA00023180"/>
    </source>
</evidence>
<keyword evidence="5" id="KW-1133">Transmembrane helix</keyword>
<dbReference type="EMBL" id="JARAKH010000022">
    <property type="protein sequence ID" value="KAK8392804.1"/>
    <property type="molecule type" value="Genomic_DNA"/>
</dbReference>
<evidence type="ECO:0000256" key="1">
    <source>
        <dbReference type="ARBA" id="ARBA00004259"/>
    </source>
</evidence>
<accession>A0AAW0TYH1</accession>
<protein>
    <recommendedName>
        <fullName evidence="11">Torsin-1A-interacting protein 1/2 AAA+ activator domain-containing protein</fullName>
    </recommendedName>
</protein>
<comment type="similarity">
    <text evidence="2">Belongs to the TOR1AIP family.</text>
</comment>
<dbReference type="InterPro" id="IPR046753">
    <property type="entry name" value="TOIP1/2_C"/>
</dbReference>
<evidence type="ECO:0000313" key="12">
    <source>
        <dbReference type="EMBL" id="KAK8392804.1"/>
    </source>
</evidence>
<comment type="subcellular location">
    <subcellularLocation>
        <location evidence="9">Endomembrane system</location>
        <topology evidence="9">Single-pass membrane protein</topology>
    </subcellularLocation>
    <subcellularLocation>
        <location evidence="1">Nucleus envelope</location>
    </subcellularLocation>
</comment>
<dbReference type="GO" id="GO:0001671">
    <property type="term" value="F:ATPase activator activity"/>
    <property type="evidence" value="ECO:0007669"/>
    <property type="project" value="InterPro"/>
</dbReference>
<keyword evidence="3" id="KW-0597">Phosphoprotein</keyword>
<sequence length="383" mass="41854">MQPSPLAWVSKWCAEGRGSTTPATSTAAATVTAMPQRRKDCGFHHSPSHRGRGHGRNTTPPPPGPLPDHQITDELTENSSDGEDNTSTTSTTKTTPRDLLDGTTRQHPLGTPPGTAHTPPAPHTSPHSSGQTQCRLRPNLSPPKESKQMPPEEGLEQAKHHQGATPALLILVVLLVLVGIYSLHQAVSKAEEEKMKRPPKLIADVYADLKLELQSLSREFSQPREVWLGLLGQLEAVMVEKPLQPAIILFVVPDDSRDSQFVMFDTRSSEYLDTSALLKVELDESLKGLDRAHAAVVHNIESIPGPAAMILHAYCDNENAPYKQAVLFLLVDVPGTYNDLGYSRRLDSLVDAHLGRLWGAGLEEKDVSAHHFPDLQHTCPHPT</sequence>
<evidence type="ECO:0000256" key="5">
    <source>
        <dbReference type="ARBA" id="ARBA00022989"/>
    </source>
</evidence>
<dbReference type="PANTHER" id="PTHR18843">
    <property type="entry name" value="TORSIN-1A-INTERACTING PROTEIN"/>
    <property type="match status" value="1"/>
</dbReference>
<evidence type="ECO:0000256" key="6">
    <source>
        <dbReference type="ARBA" id="ARBA00023136"/>
    </source>
</evidence>
<keyword evidence="13" id="KW-1185">Reference proteome</keyword>
<evidence type="ECO:0000256" key="3">
    <source>
        <dbReference type="ARBA" id="ARBA00022553"/>
    </source>
</evidence>
<feature type="compositionally biased region" description="Acidic residues" evidence="10">
    <location>
        <begin position="74"/>
        <end position="84"/>
    </location>
</feature>
<dbReference type="AlphaFoldDB" id="A0AAW0TYH1"/>
<feature type="compositionally biased region" description="Basic residues" evidence="10">
    <location>
        <begin position="46"/>
        <end position="55"/>
    </location>
</feature>
<dbReference type="InterPro" id="IPR008662">
    <property type="entry name" value="TOIP1/2"/>
</dbReference>
<dbReference type="Gene3D" id="3.40.50.12190">
    <property type="match status" value="1"/>
</dbReference>
<evidence type="ECO:0000256" key="10">
    <source>
        <dbReference type="SAM" id="MobiDB-lite"/>
    </source>
</evidence>
<feature type="compositionally biased region" description="Low complexity" evidence="10">
    <location>
        <begin position="112"/>
        <end position="130"/>
    </location>
</feature>
<feature type="region of interest" description="Disordered" evidence="10">
    <location>
        <begin position="16"/>
        <end position="160"/>
    </location>
</feature>
<dbReference type="InterPro" id="IPR038599">
    <property type="entry name" value="LAP1C-like_C_sf"/>
</dbReference>
<proteinExistence type="inferred from homology"/>
<keyword evidence="7" id="KW-0325">Glycoprotein</keyword>
<evidence type="ECO:0000313" key="13">
    <source>
        <dbReference type="Proteomes" id="UP001487740"/>
    </source>
</evidence>